<dbReference type="HAMAP" id="MF_00445">
    <property type="entry name" value="NDH1_NuoN_1"/>
    <property type="match status" value="1"/>
</dbReference>
<feature type="transmembrane region" description="Helical" evidence="5">
    <location>
        <begin position="155"/>
        <end position="176"/>
    </location>
</feature>
<gene>
    <name evidence="5 8" type="primary">nuoN</name>
    <name evidence="8" type="ORF">MBMO_EBAC080-L32B05.85</name>
</gene>
<dbReference type="GO" id="GO:0005886">
    <property type="term" value="C:plasma membrane"/>
    <property type="evidence" value="ECO:0007669"/>
    <property type="project" value="UniProtKB-SubCell"/>
</dbReference>
<feature type="transmembrane region" description="Helical" evidence="5">
    <location>
        <begin position="266"/>
        <end position="285"/>
    </location>
</feature>
<feature type="transmembrane region" description="Helical" evidence="5">
    <location>
        <begin position="196"/>
        <end position="222"/>
    </location>
</feature>
<feature type="transmembrane region" description="Helical" evidence="5">
    <location>
        <begin position="234"/>
        <end position="254"/>
    </location>
</feature>
<dbReference type="AlphaFoldDB" id="Q6SGM5"/>
<keyword evidence="5" id="KW-0830">Ubiquinone</keyword>
<dbReference type="InterPro" id="IPR010096">
    <property type="entry name" value="NADH-Q_OxRdtase_suN/2"/>
</dbReference>
<dbReference type="PANTHER" id="PTHR22773">
    <property type="entry name" value="NADH DEHYDROGENASE"/>
    <property type="match status" value="1"/>
</dbReference>
<comment type="subunit">
    <text evidence="5">NDH-1 is composed of 14 different subunits. Subunits NuoA, H, J, K, L, M, N constitute the membrane sector of the complex.</text>
</comment>
<comment type="function">
    <text evidence="5">NDH-1 shuttles electrons from NADH, via FMN and iron-sulfur (Fe-S) centers, to quinones in the respiratory chain. The immediate electron acceptor for the enzyme in this species is believed to be ubiquinone. Couples the redox reaction to proton translocation (for every two electrons transferred, four hydrogen ions are translocated across the cytoplasmic membrane), and thus conserves the redox energy in a proton gradient.</text>
</comment>
<dbReference type="GO" id="GO:0012505">
    <property type="term" value="C:endomembrane system"/>
    <property type="evidence" value="ECO:0007669"/>
    <property type="project" value="UniProtKB-SubCell"/>
</dbReference>
<feature type="domain" description="NADH:quinone oxidoreductase/Mrp antiporter transmembrane" evidence="7">
    <location>
        <begin position="118"/>
        <end position="420"/>
    </location>
</feature>
<keyword evidence="3 5" id="KW-1133">Transmembrane helix</keyword>
<dbReference type="InterPro" id="IPR001750">
    <property type="entry name" value="ND/Mrp_TM"/>
</dbReference>
<dbReference type="PRINTS" id="PR01434">
    <property type="entry name" value="NADHDHGNASE5"/>
</dbReference>
<feature type="transmembrane region" description="Helical" evidence="5">
    <location>
        <begin position="100"/>
        <end position="118"/>
    </location>
</feature>
<reference evidence="8" key="1">
    <citation type="submission" date="2003-12" db="EMBL/GenBank/DDBJ databases">
        <title>Monterey Bay Coastal Ocean Microbial Observatory environmental clone sequencing.</title>
        <authorList>
            <person name="DeLong E.F."/>
        </authorList>
    </citation>
    <scope>NUCLEOTIDE SEQUENCE</scope>
</reference>
<keyword evidence="5" id="KW-1278">Translocase</keyword>
<proteinExistence type="inferred from homology"/>
<feature type="transmembrane region" description="Helical" evidence="5">
    <location>
        <begin position="294"/>
        <end position="313"/>
    </location>
</feature>
<protein>
    <recommendedName>
        <fullName evidence="5">NADH-quinone oxidoreductase subunit N</fullName>
        <ecNumber evidence="5">7.1.1.-</ecNumber>
    </recommendedName>
    <alternativeName>
        <fullName evidence="5">NADH dehydrogenase I subunit N</fullName>
    </alternativeName>
    <alternativeName>
        <fullName evidence="5">NDH-1 subunit N</fullName>
    </alternativeName>
</protein>
<feature type="transmembrane region" description="Helical" evidence="5">
    <location>
        <begin position="67"/>
        <end position="88"/>
    </location>
</feature>
<dbReference type="GO" id="GO:0008137">
    <property type="term" value="F:NADH dehydrogenase (ubiquinone) activity"/>
    <property type="evidence" value="ECO:0007669"/>
    <property type="project" value="InterPro"/>
</dbReference>
<evidence type="ECO:0000256" key="2">
    <source>
        <dbReference type="ARBA" id="ARBA00022692"/>
    </source>
</evidence>
<dbReference type="NCBIfam" id="TIGR01770">
    <property type="entry name" value="NDH_I_N"/>
    <property type="match status" value="1"/>
</dbReference>
<feature type="transmembrane region" description="Helical" evidence="5">
    <location>
        <begin position="370"/>
        <end position="392"/>
    </location>
</feature>
<dbReference type="GO" id="GO:0050136">
    <property type="term" value="F:NADH dehydrogenase (quinone) (non-electrogenic) activity"/>
    <property type="evidence" value="ECO:0007669"/>
    <property type="project" value="UniProtKB-UniRule"/>
</dbReference>
<keyword evidence="5" id="KW-0813">Transport</keyword>
<keyword evidence="5" id="KW-0874">Quinone</keyword>
<dbReference type="GO" id="GO:0042773">
    <property type="term" value="P:ATP synthesis coupled electron transport"/>
    <property type="evidence" value="ECO:0007669"/>
    <property type="project" value="InterPro"/>
</dbReference>
<evidence type="ECO:0000256" key="6">
    <source>
        <dbReference type="RuleBase" id="RU000320"/>
    </source>
</evidence>
<evidence type="ECO:0000256" key="3">
    <source>
        <dbReference type="ARBA" id="ARBA00022989"/>
    </source>
</evidence>
<keyword evidence="2 5" id="KW-0812">Transmembrane</keyword>
<dbReference type="Pfam" id="PF00361">
    <property type="entry name" value="Proton_antipo_M"/>
    <property type="match status" value="1"/>
</dbReference>
<comment type="catalytic activity">
    <reaction evidence="5">
        <text>a quinone + NADH + 5 H(+)(in) = a quinol + NAD(+) + 4 H(+)(out)</text>
        <dbReference type="Rhea" id="RHEA:57888"/>
        <dbReference type="ChEBI" id="CHEBI:15378"/>
        <dbReference type="ChEBI" id="CHEBI:24646"/>
        <dbReference type="ChEBI" id="CHEBI:57540"/>
        <dbReference type="ChEBI" id="CHEBI:57945"/>
        <dbReference type="ChEBI" id="CHEBI:132124"/>
    </reaction>
</comment>
<dbReference type="EMBL" id="AY458641">
    <property type="protein sequence ID" value="AAS07956.1"/>
    <property type="molecule type" value="Genomic_DNA"/>
</dbReference>
<keyword evidence="4 5" id="KW-0472">Membrane</keyword>
<keyword evidence="8" id="KW-0560">Oxidoreductase</keyword>
<evidence type="ECO:0000313" key="8">
    <source>
        <dbReference type="EMBL" id="AAS07956.1"/>
    </source>
</evidence>
<evidence type="ECO:0000256" key="1">
    <source>
        <dbReference type="ARBA" id="ARBA00004127"/>
    </source>
</evidence>
<evidence type="ECO:0000259" key="7">
    <source>
        <dbReference type="Pfam" id="PF00361"/>
    </source>
</evidence>
<keyword evidence="5" id="KW-0520">NAD</keyword>
<feature type="transmembrane region" description="Helical" evidence="5">
    <location>
        <begin position="124"/>
        <end position="143"/>
    </location>
</feature>
<feature type="transmembrane region" description="Helical" evidence="5">
    <location>
        <begin position="34"/>
        <end position="52"/>
    </location>
</feature>
<organism evidence="8">
    <name type="scientific">uncultured marine bacterium 463</name>
    <dbReference type="NCBI Taxonomy" id="257394"/>
    <lineage>
        <taxon>Bacteria</taxon>
        <taxon>environmental samples</taxon>
    </lineage>
</organism>
<sequence>MNEFVAIAPLLMLALGATAVMLQIAFLRSVRLTAVVATVSLLLASASCFYANDTAPLQVGALLQADTYSLLFCILFTLAGAVTCVLSLDYIQHHGDEPEEYFLLLILATLGACVLAYAVHLASLLLGLELLSVSLYALIAYPNRSLLPLEAAIKYLVLSGAASATLLFGFALLYATTGTLHFSELGTALEQSDMGAALPMAGAAMILAGLAFKLSAVPFHLWTPDVYDGAPAPISGFLASVGKAAVFVVLLRLFLEANLFRYERLVELTGLMAILSMLAGNLLALQQTNIKRMLAYSSIAHIGYLLIVFMVCLDLSNRDIAIEAAAFYLIAYTATTLAAFGLLTLINEKRVEREQVQLQHVSGLFWRQPVLAGLMLVALLSLAGIPLTAGFIGKFYIFSAAVSGSNWILLAALIIGSGISIYYYLRVVFYMTKHAEEHKDAIELSPGWSGKALSCLLIASILVLGIMPQSLIAVLGSIL</sequence>
<comment type="similarity">
    <text evidence="5">Belongs to the complex I subunit 2 family.</text>
</comment>
<name>Q6SGM5_9BACT</name>
<comment type="subcellular location">
    <subcellularLocation>
        <location evidence="5">Cell membrane</location>
        <topology evidence="5">Multi-pass membrane protein</topology>
    </subcellularLocation>
    <subcellularLocation>
        <location evidence="1">Endomembrane system</location>
        <topology evidence="1">Multi-pass membrane protein</topology>
    </subcellularLocation>
    <subcellularLocation>
        <location evidence="6">Membrane</location>
        <topology evidence="6">Multi-pass membrane protein</topology>
    </subcellularLocation>
</comment>
<feature type="transmembrane region" description="Helical" evidence="5">
    <location>
        <begin position="455"/>
        <end position="478"/>
    </location>
</feature>
<evidence type="ECO:0000256" key="5">
    <source>
        <dbReference type="HAMAP-Rule" id="MF_00445"/>
    </source>
</evidence>
<feature type="transmembrane region" description="Helical" evidence="5">
    <location>
        <begin position="325"/>
        <end position="346"/>
    </location>
</feature>
<reference evidence="8" key="2">
    <citation type="submission" date="2004-02" db="EMBL/GenBank/DDBJ databases">
        <authorList>
            <person name="Heidelberg J.F."/>
            <person name="Eisen J.A."/>
            <person name="Nelson W.C."/>
            <person name="DeLong E.F."/>
        </authorList>
    </citation>
    <scope>NUCLEOTIDE SEQUENCE</scope>
</reference>
<dbReference type="EC" id="7.1.1.-" evidence="5"/>
<accession>Q6SGM5</accession>
<evidence type="ECO:0000256" key="4">
    <source>
        <dbReference type="ARBA" id="ARBA00023136"/>
    </source>
</evidence>
<feature type="transmembrane region" description="Helical" evidence="5">
    <location>
        <begin position="6"/>
        <end position="27"/>
    </location>
</feature>
<keyword evidence="5" id="KW-1003">Cell membrane</keyword>
<dbReference type="GO" id="GO:0048038">
    <property type="term" value="F:quinone binding"/>
    <property type="evidence" value="ECO:0007669"/>
    <property type="project" value="UniProtKB-KW"/>
</dbReference>
<feature type="transmembrane region" description="Helical" evidence="5">
    <location>
        <begin position="404"/>
        <end position="425"/>
    </location>
</feature>